<keyword evidence="2" id="KW-1185">Reference proteome</keyword>
<protein>
    <submittedName>
        <fullName evidence="1">8138_t:CDS:1</fullName>
    </submittedName>
</protein>
<accession>A0A9N9FHL1</accession>
<sequence>MYLEVNKNPRALKLLPFATDQKWEETEAQIRAKLLLLETQVNVSSNLEVERSLVTINEDPQDSLSAKLWDYCQCPIMLPKINLYGT</sequence>
<evidence type="ECO:0000313" key="1">
    <source>
        <dbReference type="EMBL" id="CAG8534645.1"/>
    </source>
</evidence>
<organism evidence="1 2">
    <name type="scientific">Racocetra fulgida</name>
    <dbReference type="NCBI Taxonomy" id="60492"/>
    <lineage>
        <taxon>Eukaryota</taxon>
        <taxon>Fungi</taxon>
        <taxon>Fungi incertae sedis</taxon>
        <taxon>Mucoromycota</taxon>
        <taxon>Glomeromycotina</taxon>
        <taxon>Glomeromycetes</taxon>
        <taxon>Diversisporales</taxon>
        <taxon>Gigasporaceae</taxon>
        <taxon>Racocetra</taxon>
    </lineage>
</organism>
<comment type="caution">
    <text evidence="1">The sequence shown here is derived from an EMBL/GenBank/DDBJ whole genome shotgun (WGS) entry which is preliminary data.</text>
</comment>
<name>A0A9N9FHL1_9GLOM</name>
<evidence type="ECO:0000313" key="2">
    <source>
        <dbReference type="Proteomes" id="UP000789396"/>
    </source>
</evidence>
<dbReference type="AlphaFoldDB" id="A0A9N9FHL1"/>
<gene>
    <name evidence="1" type="ORF">RFULGI_LOCUS3949</name>
</gene>
<dbReference type="Proteomes" id="UP000789396">
    <property type="component" value="Unassembled WGS sequence"/>
</dbReference>
<dbReference type="EMBL" id="CAJVPZ010003716">
    <property type="protein sequence ID" value="CAG8534645.1"/>
    <property type="molecule type" value="Genomic_DNA"/>
</dbReference>
<dbReference type="OrthoDB" id="2484610at2759"/>
<proteinExistence type="predicted"/>
<reference evidence="1" key="1">
    <citation type="submission" date="2021-06" db="EMBL/GenBank/DDBJ databases">
        <authorList>
            <person name="Kallberg Y."/>
            <person name="Tangrot J."/>
            <person name="Rosling A."/>
        </authorList>
    </citation>
    <scope>NUCLEOTIDE SEQUENCE</scope>
    <source>
        <strain evidence="1">IN212</strain>
    </source>
</reference>